<reference evidence="1 2" key="1">
    <citation type="submission" date="2016-01" db="EMBL/GenBank/DDBJ databases">
        <title>Biosynthesis of antibiotic leucinostatins and their inhibition on Phytophthora in bio-control Purpureocillium lilacinum.</title>
        <authorList>
            <person name="Wang G."/>
            <person name="Liu Z."/>
            <person name="Lin R."/>
            <person name="Li E."/>
            <person name="Mao Z."/>
            <person name="Ling J."/>
            <person name="Yin W."/>
            <person name="Xie B."/>
        </authorList>
    </citation>
    <scope>NUCLEOTIDE SEQUENCE [LARGE SCALE GENOMIC DNA]</scope>
    <source>
        <strain evidence="1">PLBJ-1</strain>
    </source>
</reference>
<gene>
    <name evidence="1" type="ORF">VFPBJ_06732</name>
</gene>
<dbReference type="AlphaFoldDB" id="A0A179GMP7"/>
<protein>
    <submittedName>
        <fullName evidence="1">Uncharacterized protein</fullName>
    </submittedName>
</protein>
<accession>A0A179GMP7</accession>
<evidence type="ECO:0000313" key="1">
    <source>
        <dbReference type="EMBL" id="OAQ78611.1"/>
    </source>
</evidence>
<comment type="caution">
    <text evidence="1">The sequence shown here is derived from an EMBL/GenBank/DDBJ whole genome shotgun (WGS) entry which is preliminary data.</text>
</comment>
<name>A0A179GMP7_PURLI</name>
<proteinExistence type="predicted"/>
<organism evidence="1 2">
    <name type="scientific">Purpureocillium lilacinum</name>
    <name type="common">Paecilomyces lilacinus</name>
    <dbReference type="NCBI Taxonomy" id="33203"/>
    <lineage>
        <taxon>Eukaryota</taxon>
        <taxon>Fungi</taxon>
        <taxon>Dikarya</taxon>
        <taxon>Ascomycota</taxon>
        <taxon>Pezizomycotina</taxon>
        <taxon>Sordariomycetes</taxon>
        <taxon>Hypocreomycetidae</taxon>
        <taxon>Hypocreales</taxon>
        <taxon>Ophiocordycipitaceae</taxon>
        <taxon>Purpureocillium</taxon>
    </lineage>
</organism>
<sequence length="144" mass="15964">MNKMHVMHSTTHRPRPSMDHVCHGMAATAPHLAAATELGVAPGQWRLAALTRIGERTNLWQRGHAADAPRSFSSPSKSLPPLGLGPFPQRAMQPWRRRKIRQGVHMHDAACASESASYRSANEVRGDLARAARKKSLFLCMQRL</sequence>
<evidence type="ECO:0000313" key="2">
    <source>
        <dbReference type="Proteomes" id="UP000078240"/>
    </source>
</evidence>
<dbReference type="Proteomes" id="UP000078240">
    <property type="component" value="Unassembled WGS sequence"/>
</dbReference>
<dbReference type="EMBL" id="LSBH01000005">
    <property type="protein sequence ID" value="OAQ78611.1"/>
    <property type="molecule type" value="Genomic_DNA"/>
</dbReference>